<keyword evidence="15" id="KW-1185">Reference proteome</keyword>
<keyword evidence="5" id="KW-0677">Repeat</keyword>
<dbReference type="OMA" id="QVYEPVQ"/>
<feature type="domain" description="Intercellular adhesion molecule N-terminal" evidence="14">
    <location>
        <begin position="26"/>
        <end position="114"/>
    </location>
</feature>
<dbReference type="PANTHER" id="PTHR13771:SF3">
    <property type="entry name" value="INTERCELLULAR ADHESION MOLECULE 2"/>
    <property type="match status" value="1"/>
</dbReference>
<keyword evidence="8 12" id="KW-0472">Membrane</keyword>
<dbReference type="InterPro" id="IPR013783">
    <property type="entry name" value="Ig-like_fold"/>
</dbReference>
<evidence type="ECO:0000256" key="5">
    <source>
        <dbReference type="ARBA" id="ARBA00022737"/>
    </source>
</evidence>
<dbReference type="GO" id="GO:0001931">
    <property type="term" value="C:uropod"/>
    <property type="evidence" value="ECO:0007669"/>
    <property type="project" value="Ensembl"/>
</dbReference>
<dbReference type="PANTHER" id="PTHR13771">
    <property type="entry name" value="INTERCELLULAR ADHESION MOLECULE"/>
    <property type="match status" value="1"/>
</dbReference>
<accession>A0A6P3F4G7</accession>
<evidence type="ECO:0000256" key="9">
    <source>
        <dbReference type="ARBA" id="ARBA00023157"/>
    </source>
</evidence>
<keyword evidence="10" id="KW-0325">Glycoprotein</keyword>
<dbReference type="FunFam" id="2.60.40.10:FF:000338">
    <property type="entry name" value="intercellular adhesion molecule 5"/>
    <property type="match status" value="1"/>
</dbReference>
<keyword evidence="9" id="KW-1015">Disulfide bond</keyword>
<dbReference type="Gene3D" id="2.60.40.10">
    <property type="entry name" value="Immunoglobulins"/>
    <property type="match status" value="2"/>
</dbReference>
<dbReference type="CTD" id="3384"/>
<dbReference type="SUPFAM" id="SSF48726">
    <property type="entry name" value="Immunoglobulin"/>
    <property type="match status" value="2"/>
</dbReference>
<evidence type="ECO:0000256" key="1">
    <source>
        <dbReference type="ARBA" id="ARBA00004479"/>
    </source>
</evidence>
<feature type="transmembrane region" description="Helical" evidence="12">
    <location>
        <begin position="224"/>
        <end position="247"/>
    </location>
</feature>
<dbReference type="PRINTS" id="PR01472">
    <property type="entry name" value="ICAMVCAM1"/>
</dbReference>
<dbReference type="InterPro" id="IPR047012">
    <property type="entry name" value="ICAM_VCAM"/>
</dbReference>
<dbReference type="GO" id="GO:0005178">
    <property type="term" value="F:integrin binding"/>
    <property type="evidence" value="ECO:0007669"/>
    <property type="project" value="Ensembl"/>
</dbReference>
<dbReference type="GO" id="GO:0098609">
    <property type="term" value="P:cell-cell adhesion"/>
    <property type="evidence" value="ECO:0007669"/>
    <property type="project" value="InterPro"/>
</dbReference>
<reference evidence="16" key="1">
    <citation type="submission" date="2025-08" db="UniProtKB">
        <authorList>
            <consortium name="RefSeq"/>
        </authorList>
    </citation>
    <scope>IDENTIFICATION</scope>
</reference>
<evidence type="ECO:0000256" key="8">
    <source>
        <dbReference type="ARBA" id="ARBA00023136"/>
    </source>
</evidence>
<feature type="signal peptide" evidence="13">
    <location>
        <begin position="1"/>
        <end position="25"/>
    </location>
</feature>
<proteinExistence type="inferred from homology"/>
<keyword evidence="11" id="KW-0393">Immunoglobulin domain</keyword>
<dbReference type="OrthoDB" id="5843397at2759"/>
<keyword evidence="7 12" id="KW-1133">Transmembrane helix</keyword>
<keyword evidence="3 12" id="KW-0812">Transmembrane</keyword>
<gene>
    <name evidence="16" type="primary">Icam2</name>
</gene>
<dbReference type="GO" id="GO:0005902">
    <property type="term" value="C:microvillus"/>
    <property type="evidence" value="ECO:0007669"/>
    <property type="project" value="Ensembl"/>
</dbReference>
<evidence type="ECO:0000256" key="11">
    <source>
        <dbReference type="ARBA" id="ARBA00023319"/>
    </source>
</evidence>
<dbReference type="RefSeq" id="XP_004630222.1">
    <property type="nucleotide sequence ID" value="XM_004630165.2"/>
</dbReference>
<evidence type="ECO:0000256" key="4">
    <source>
        <dbReference type="ARBA" id="ARBA00022729"/>
    </source>
</evidence>
<dbReference type="InterPro" id="IPR013768">
    <property type="entry name" value="ICAM_N"/>
</dbReference>
<evidence type="ECO:0000313" key="15">
    <source>
        <dbReference type="Proteomes" id="UP000515203"/>
    </source>
</evidence>
<evidence type="ECO:0000256" key="6">
    <source>
        <dbReference type="ARBA" id="ARBA00022889"/>
    </source>
</evidence>
<keyword evidence="6" id="KW-0130">Cell adhesion</keyword>
<organism evidence="15 16">
    <name type="scientific">Octodon degus</name>
    <name type="common">Degu</name>
    <name type="synonym">Sciurus degus</name>
    <dbReference type="NCBI Taxonomy" id="10160"/>
    <lineage>
        <taxon>Eukaryota</taxon>
        <taxon>Metazoa</taxon>
        <taxon>Chordata</taxon>
        <taxon>Craniata</taxon>
        <taxon>Vertebrata</taxon>
        <taxon>Euteleostomi</taxon>
        <taxon>Mammalia</taxon>
        <taxon>Eutheria</taxon>
        <taxon>Euarchontoglires</taxon>
        <taxon>Glires</taxon>
        <taxon>Rodentia</taxon>
        <taxon>Hystricomorpha</taxon>
        <taxon>Octodontidae</taxon>
        <taxon>Octodon</taxon>
    </lineage>
</organism>
<dbReference type="InterPro" id="IPR036179">
    <property type="entry name" value="Ig-like_dom_sf"/>
</dbReference>
<feature type="chain" id="PRO_5027714731" evidence="13">
    <location>
        <begin position="26"/>
        <end position="278"/>
    </location>
</feature>
<dbReference type="GO" id="GO:0032154">
    <property type="term" value="C:cleavage furrow"/>
    <property type="evidence" value="ECO:0007669"/>
    <property type="project" value="Ensembl"/>
</dbReference>
<protein>
    <submittedName>
        <fullName evidence="16">Intercellular adhesion molecule 2</fullName>
    </submittedName>
</protein>
<dbReference type="FunCoup" id="A0A6P3F4G7">
    <property type="interactions" value="357"/>
</dbReference>
<evidence type="ECO:0000256" key="13">
    <source>
        <dbReference type="SAM" id="SignalP"/>
    </source>
</evidence>
<sequence>MPSLGRWGLPTALLTLLCCSGPAEITFEVDVWPEKLAVETSGSGRVNCSTTCTQPELGGLETSLTKQLVDQRPQWQQYLVSNISQDVSLICYFFCAGNSLTKTVHISVYQPPQQVTLKLRPIRVALGTAFTAECGVAAVKPLEGLTLTLQRGQETLQNWTSVEAAPARGEGSVTFNRTAQGGSGPLTFRCQAALDLRSKGGDVIYSVSEAQVLQVYEPVQDSQMVIIVTVVSVLLFLFVTSILLCFIMSHRKCQRQRGYYGVLEAWRRLPQAFRTQHV</sequence>
<evidence type="ECO:0000259" key="14">
    <source>
        <dbReference type="Pfam" id="PF03921"/>
    </source>
</evidence>
<dbReference type="Pfam" id="PF03921">
    <property type="entry name" value="ICAM_N"/>
    <property type="match status" value="1"/>
</dbReference>
<evidence type="ECO:0000256" key="7">
    <source>
        <dbReference type="ARBA" id="ARBA00022989"/>
    </source>
</evidence>
<comment type="similarity">
    <text evidence="2">Belongs to the immunoglobulin superfamily. ICAM family.</text>
</comment>
<dbReference type="InParanoid" id="A0A6P3F4G7"/>
<keyword evidence="4 13" id="KW-0732">Signal</keyword>
<dbReference type="Proteomes" id="UP000515203">
    <property type="component" value="Unplaced"/>
</dbReference>
<evidence type="ECO:0000256" key="3">
    <source>
        <dbReference type="ARBA" id="ARBA00022692"/>
    </source>
</evidence>
<evidence type="ECO:0000256" key="10">
    <source>
        <dbReference type="ARBA" id="ARBA00023180"/>
    </source>
</evidence>
<name>A0A6P3F4G7_OCTDE</name>
<comment type="subcellular location">
    <subcellularLocation>
        <location evidence="1">Membrane</location>
        <topology evidence="1">Single-pass type I membrane protein</topology>
    </subcellularLocation>
</comment>
<dbReference type="AlphaFoldDB" id="A0A6P3F4G7"/>
<evidence type="ECO:0000256" key="2">
    <source>
        <dbReference type="ARBA" id="ARBA00005925"/>
    </source>
</evidence>
<dbReference type="GeneID" id="101587281"/>
<dbReference type="FunFam" id="2.60.40.10:FF:000194">
    <property type="entry name" value="Intercellular adhesion molecule 1"/>
    <property type="match status" value="1"/>
</dbReference>
<evidence type="ECO:0000256" key="12">
    <source>
        <dbReference type="SAM" id="Phobius"/>
    </source>
</evidence>
<dbReference type="InterPro" id="IPR003987">
    <property type="entry name" value="ICAM_VCAM_N"/>
</dbReference>
<evidence type="ECO:0000313" key="16">
    <source>
        <dbReference type="RefSeq" id="XP_004630222.1"/>
    </source>
</evidence>